<keyword evidence="6 9" id="KW-0238">DNA-binding</keyword>
<dbReference type="RefSeq" id="WP_009765949.1">
    <property type="nucleotide sequence ID" value="NZ_FUYJ01000002.1"/>
</dbReference>
<gene>
    <name evidence="12" type="ORF">SAMN04244570_1578</name>
</gene>
<evidence type="ECO:0000256" key="3">
    <source>
        <dbReference type="ARBA" id="ARBA00022553"/>
    </source>
</evidence>
<dbReference type="GO" id="GO:0000156">
    <property type="term" value="F:phosphorelay response regulator activity"/>
    <property type="evidence" value="ECO:0007669"/>
    <property type="project" value="TreeGrafter"/>
</dbReference>
<protein>
    <recommendedName>
        <fullName evidence="9">Transcriptional regulatory protein</fullName>
    </recommendedName>
</protein>
<dbReference type="Gene3D" id="3.40.50.2300">
    <property type="match status" value="1"/>
</dbReference>
<dbReference type="PIRSF" id="PIRSF006171">
    <property type="entry name" value="RR_citrat_malat"/>
    <property type="match status" value="1"/>
</dbReference>
<evidence type="ECO:0000313" key="12">
    <source>
        <dbReference type="EMBL" id="SKA95226.1"/>
    </source>
</evidence>
<dbReference type="InterPro" id="IPR001789">
    <property type="entry name" value="Sig_transdc_resp-reg_receiver"/>
</dbReference>
<keyword evidence="13" id="KW-1185">Reference proteome</keyword>
<evidence type="ECO:0000256" key="9">
    <source>
        <dbReference type="PIRNR" id="PIRNR006171"/>
    </source>
</evidence>
<evidence type="ECO:0000256" key="1">
    <source>
        <dbReference type="ARBA" id="ARBA00004496"/>
    </source>
</evidence>
<dbReference type="SUPFAM" id="SSF52172">
    <property type="entry name" value="CheY-like"/>
    <property type="match status" value="1"/>
</dbReference>
<dbReference type="Proteomes" id="UP000190042">
    <property type="component" value="Unassembled WGS sequence"/>
</dbReference>
<keyword evidence="3 10" id="KW-0597">Phosphoprotein</keyword>
<evidence type="ECO:0000256" key="2">
    <source>
        <dbReference type="ARBA" id="ARBA00022490"/>
    </source>
</evidence>
<evidence type="ECO:0000256" key="10">
    <source>
        <dbReference type="PROSITE-ProRule" id="PRU00169"/>
    </source>
</evidence>
<feature type="modified residue" description="4-aspartylphosphate" evidence="10">
    <location>
        <position position="59"/>
    </location>
</feature>
<evidence type="ECO:0000256" key="8">
    <source>
        <dbReference type="ARBA" id="ARBA00023163"/>
    </source>
</evidence>
<evidence type="ECO:0000256" key="5">
    <source>
        <dbReference type="ARBA" id="ARBA00023015"/>
    </source>
</evidence>
<dbReference type="GO" id="GO:0003677">
    <property type="term" value="F:DNA binding"/>
    <property type="evidence" value="ECO:0007669"/>
    <property type="project" value="UniProtKB-KW"/>
</dbReference>
<name>A0A1T4Y0C3_9BACL</name>
<dbReference type="PROSITE" id="PS50110">
    <property type="entry name" value="RESPONSE_REGULATORY"/>
    <property type="match status" value="1"/>
</dbReference>
<dbReference type="AlphaFoldDB" id="A0A1T4Y0C3"/>
<evidence type="ECO:0000256" key="7">
    <source>
        <dbReference type="ARBA" id="ARBA00023159"/>
    </source>
</evidence>
<evidence type="ECO:0000256" key="6">
    <source>
        <dbReference type="ARBA" id="ARBA00023125"/>
    </source>
</evidence>
<dbReference type="GO" id="GO:0003700">
    <property type="term" value="F:DNA-binding transcription factor activity"/>
    <property type="evidence" value="ECO:0007669"/>
    <property type="project" value="InterPro"/>
</dbReference>
<dbReference type="Gene3D" id="1.10.10.10">
    <property type="entry name" value="Winged helix-like DNA-binding domain superfamily/Winged helix DNA-binding domain"/>
    <property type="match status" value="1"/>
</dbReference>
<keyword evidence="4 9" id="KW-0902">Two-component regulatory system</keyword>
<proteinExistence type="predicted"/>
<accession>A0A1T4Y0C3</accession>
<dbReference type="InterPro" id="IPR051271">
    <property type="entry name" value="2C-system_Tx_regulators"/>
</dbReference>
<comment type="subcellular location">
    <subcellularLocation>
        <location evidence="1 9">Cytoplasm</location>
    </subcellularLocation>
</comment>
<sequence>MIRTWQVVIVEDDFRVAEINRRFVEQVSGFNVSAELRTAAETLHYLQQVEQLPDLILLDVYIPDSPGLELFWRLRKDFPSIAIILVTAAKETVTVEAALQGGVFDFLIKPVDFDRFNETFTRYRKQKVLLASKKEVNQEEVDRLQFGSELRADKSITADGLPKGIDRLTLERIEVILEHSPAEGINAIDTSEAAGVSRSTARRYLEYLVSAGKVKAQLQYGEVGRPERTYIKI</sequence>
<evidence type="ECO:0000313" key="13">
    <source>
        <dbReference type="Proteomes" id="UP000190042"/>
    </source>
</evidence>
<dbReference type="GO" id="GO:0005737">
    <property type="term" value="C:cytoplasm"/>
    <property type="evidence" value="ECO:0007669"/>
    <property type="project" value="UniProtKB-SubCell"/>
</dbReference>
<feature type="domain" description="Response regulatory" evidence="11">
    <location>
        <begin position="6"/>
        <end position="124"/>
    </location>
</feature>
<dbReference type="SMART" id="SM00448">
    <property type="entry name" value="REC"/>
    <property type="match status" value="1"/>
</dbReference>
<dbReference type="InterPro" id="IPR036388">
    <property type="entry name" value="WH-like_DNA-bd_sf"/>
</dbReference>
<evidence type="ECO:0000259" key="11">
    <source>
        <dbReference type="PROSITE" id="PS50110"/>
    </source>
</evidence>
<reference evidence="13" key="1">
    <citation type="submission" date="2017-02" db="EMBL/GenBank/DDBJ databases">
        <authorList>
            <person name="Varghese N."/>
            <person name="Submissions S."/>
        </authorList>
    </citation>
    <scope>NUCLEOTIDE SEQUENCE [LARGE SCALE GENOMIC DNA]</scope>
    <source>
        <strain evidence="13">DSM 23966</strain>
    </source>
</reference>
<organism evidence="12 13">
    <name type="scientific">Sporosarcina newyorkensis</name>
    <dbReference type="NCBI Taxonomy" id="759851"/>
    <lineage>
        <taxon>Bacteria</taxon>
        <taxon>Bacillati</taxon>
        <taxon>Bacillota</taxon>
        <taxon>Bacilli</taxon>
        <taxon>Bacillales</taxon>
        <taxon>Caryophanaceae</taxon>
        <taxon>Sporosarcina</taxon>
    </lineage>
</organism>
<keyword evidence="5 9" id="KW-0805">Transcription regulation</keyword>
<keyword evidence="8 9" id="KW-0804">Transcription</keyword>
<dbReference type="Pfam" id="PF00072">
    <property type="entry name" value="Response_reg"/>
    <property type="match status" value="1"/>
</dbReference>
<keyword evidence="7 9" id="KW-0010">Activator</keyword>
<dbReference type="InterPro" id="IPR011006">
    <property type="entry name" value="CheY-like_superfamily"/>
</dbReference>
<dbReference type="Pfam" id="PF20714">
    <property type="entry name" value="HTH_64"/>
    <property type="match status" value="1"/>
</dbReference>
<dbReference type="PANTHER" id="PTHR45526">
    <property type="entry name" value="TRANSCRIPTIONAL REGULATORY PROTEIN DPIA"/>
    <property type="match status" value="1"/>
</dbReference>
<keyword evidence="2 9" id="KW-0963">Cytoplasm</keyword>
<dbReference type="EMBL" id="FUYJ01000002">
    <property type="protein sequence ID" value="SKA95226.1"/>
    <property type="molecule type" value="Genomic_DNA"/>
</dbReference>
<dbReference type="InterPro" id="IPR024187">
    <property type="entry name" value="Sig_transdc_resp-reg_cit/mal"/>
</dbReference>
<dbReference type="PANTHER" id="PTHR45526:SF6">
    <property type="entry name" value="TRANSCRIPTIONAL REGULATORY PROTEIN CITT"/>
    <property type="match status" value="1"/>
</dbReference>
<evidence type="ECO:0000256" key="4">
    <source>
        <dbReference type="ARBA" id="ARBA00023012"/>
    </source>
</evidence>
<dbReference type="InterPro" id="IPR048714">
    <property type="entry name" value="DpiA-like_HTH"/>
</dbReference>